<sequence length="72" mass="8658">MLAPGLTMRMRRLVWSYRGHMRYNTHIQKGSCEINVNETTIKRLATKTQSMVQRLRRKWTAYKTKTKWDQAT</sequence>
<dbReference type="EMBL" id="JAIWYP010000009">
    <property type="protein sequence ID" value="KAH3770101.1"/>
    <property type="molecule type" value="Genomic_DNA"/>
</dbReference>
<evidence type="ECO:0000313" key="1">
    <source>
        <dbReference type="EMBL" id="KAH3770101.1"/>
    </source>
</evidence>
<gene>
    <name evidence="1" type="ORF">DPMN_171381</name>
</gene>
<comment type="caution">
    <text evidence="1">The sequence shown here is derived from an EMBL/GenBank/DDBJ whole genome shotgun (WGS) entry which is preliminary data.</text>
</comment>
<keyword evidence="2" id="KW-1185">Reference proteome</keyword>
<protein>
    <submittedName>
        <fullName evidence="1">Uncharacterized protein</fullName>
    </submittedName>
</protein>
<accession>A0A9D4DYU2</accession>
<reference evidence="1" key="2">
    <citation type="submission" date="2020-11" db="EMBL/GenBank/DDBJ databases">
        <authorList>
            <person name="McCartney M.A."/>
            <person name="Auch B."/>
            <person name="Kono T."/>
            <person name="Mallez S."/>
            <person name="Becker A."/>
            <person name="Gohl D.M."/>
            <person name="Silverstein K.A.T."/>
            <person name="Koren S."/>
            <person name="Bechman K.B."/>
            <person name="Herman A."/>
            <person name="Abrahante J.E."/>
            <person name="Garbe J."/>
        </authorList>
    </citation>
    <scope>NUCLEOTIDE SEQUENCE</scope>
    <source>
        <strain evidence="1">Duluth1</strain>
        <tissue evidence="1">Whole animal</tissue>
    </source>
</reference>
<dbReference type="AlphaFoldDB" id="A0A9D4DYU2"/>
<proteinExistence type="predicted"/>
<organism evidence="1 2">
    <name type="scientific">Dreissena polymorpha</name>
    <name type="common">Zebra mussel</name>
    <name type="synonym">Mytilus polymorpha</name>
    <dbReference type="NCBI Taxonomy" id="45954"/>
    <lineage>
        <taxon>Eukaryota</taxon>
        <taxon>Metazoa</taxon>
        <taxon>Spiralia</taxon>
        <taxon>Lophotrochozoa</taxon>
        <taxon>Mollusca</taxon>
        <taxon>Bivalvia</taxon>
        <taxon>Autobranchia</taxon>
        <taxon>Heteroconchia</taxon>
        <taxon>Euheterodonta</taxon>
        <taxon>Imparidentia</taxon>
        <taxon>Neoheterodontei</taxon>
        <taxon>Myida</taxon>
        <taxon>Dreissenoidea</taxon>
        <taxon>Dreissenidae</taxon>
        <taxon>Dreissena</taxon>
    </lineage>
</organism>
<name>A0A9D4DYU2_DREPO</name>
<evidence type="ECO:0000313" key="2">
    <source>
        <dbReference type="Proteomes" id="UP000828390"/>
    </source>
</evidence>
<dbReference type="Proteomes" id="UP000828390">
    <property type="component" value="Unassembled WGS sequence"/>
</dbReference>
<reference evidence="1" key="1">
    <citation type="journal article" date="2019" name="bioRxiv">
        <title>The Genome of the Zebra Mussel, Dreissena polymorpha: A Resource for Invasive Species Research.</title>
        <authorList>
            <person name="McCartney M.A."/>
            <person name="Auch B."/>
            <person name="Kono T."/>
            <person name="Mallez S."/>
            <person name="Zhang Y."/>
            <person name="Obille A."/>
            <person name="Becker A."/>
            <person name="Abrahante J.E."/>
            <person name="Garbe J."/>
            <person name="Badalamenti J.P."/>
            <person name="Herman A."/>
            <person name="Mangelson H."/>
            <person name="Liachko I."/>
            <person name="Sullivan S."/>
            <person name="Sone E.D."/>
            <person name="Koren S."/>
            <person name="Silverstein K.A.T."/>
            <person name="Beckman K.B."/>
            <person name="Gohl D.M."/>
        </authorList>
    </citation>
    <scope>NUCLEOTIDE SEQUENCE</scope>
    <source>
        <strain evidence="1">Duluth1</strain>
        <tissue evidence="1">Whole animal</tissue>
    </source>
</reference>